<feature type="chain" id="PRO_5016879008" evidence="1">
    <location>
        <begin position="20"/>
        <end position="599"/>
    </location>
</feature>
<evidence type="ECO:0000256" key="1">
    <source>
        <dbReference type="SAM" id="SignalP"/>
    </source>
</evidence>
<dbReference type="AlphaFoldDB" id="A0A378RL42"/>
<proteinExistence type="predicted"/>
<evidence type="ECO:0000313" key="3">
    <source>
        <dbReference type="Proteomes" id="UP000255024"/>
    </source>
</evidence>
<dbReference type="PANTHER" id="PTHR37841:SF1">
    <property type="entry name" value="DUF3298 DOMAIN-CONTAINING PROTEIN"/>
    <property type="match status" value="1"/>
</dbReference>
<name>A0A378RL42_MYROD</name>
<dbReference type="EMBL" id="UGQL01000001">
    <property type="protein sequence ID" value="STZ27736.1"/>
    <property type="molecule type" value="Genomic_DNA"/>
</dbReference>
<feature type="signal peptide" evidence="1">
    <location>
        <begin position="1"/>
        <end position="19"/>
    </location>
</feature>
<dbReference type="Proteomes" id="UP000255024">
    <property type="component" value="Unassembled WGS sequence"/>
</dbReference>
<organism evidence="2 3">
    <name type="scientific">Myroides odoratus</name>
    <name type="common">Flavobacterium odoratum</name>
    <dbReference type="NCBI Taxonomy" id="256"/>
    <lineage>
        <taxon>Bacteria</taxon>
        <taxon>Pseudomonadati</taxon>
        <taxon>Bacteroidota</taxon>
        <taxon>Flavobacteriia</taxon>
        <taxon>Flavobacteriales</taxon>
        <taxon>Flavobacteriaceae</taxon>
        <taxon>Myroides</taxon>
    </lineage>
</organism>
<evidence type="ECO:0000313" key="2">
    <source>
        <dbReference type="EMBL" id="STZ27736.1"/>
    </source>
</evidence>
<sequence length="599" mass="68729">MKTYLPILLFLLISSFAQAQVDLDKYSSATTNEEYIDLLEDDLESLKGFVRLFGTDNDKPRTPSEVAPLKLAFNQKEYEAQIDEITKTNIQFTDVMADGFVTIQLVKDPAVYRSLDDIKAPIYVKKVYYHDGSTQTIEDQTNINTYFAAGLALTKAVAKIDIEMTFSTVKKLDSLVLPVKLHQKTRYRGVDIEVVEVTDKSVLLKTAAGDLEFDEIQALLKNKKRVSSYRSQRSGMHPDQFDLFIKEYLKDIEEVLDFAEDNLELEHTEFKEAIAGKLSKLEELWLTKVDQSEEARYLYYEFGGPMDQLVLYFNSETYEKKITKTLLNYEPKSRFISYEGDKTLIYNADLKLIKEFSDPYTSLNDYFFATERQYFYLNDKLEMQPLTYYSVSSVLNNYAIIKEDDESPQVLVDATNTKIMQVDHAEVNEEYHYALIESGDSYYLLNNKSLTPQKMAHVDQVSVANKGYFIVKKKDKYGFMNAEGKIVVPIQYEQANAFSDMVDLLPADVLFAVKQNGKWGFVDANNKTVIPFMYSEVNGPFSYGLAPVYLDDALGLINLKNEKVSKFVNRNYAQSSNFGKRTMSLSDGTYDYKGEKEKE</sequence>
<dbReference type="Pfam" id="PF14903">
    <property type="entry name" value="WG_beta_rep"/>
    <property type="match status" value="1"/>
</dbReference>
<dbReference type="SUPFAM" id="SSF69360">
    <property type="entry name" value="Cell wall binding repeat"/>
    <property type="match status" value="1"/>
</dbReference>
<gene>
    <name evidence="2" type="ORF">NCTC11179_01272</name>
</gene>
<dbReference type="RefSeq" id="WP_115090613.1">
    <property type="nucleotide sequence ID" value="NZ_CP068107.1"/>
</dbReference>
<keyword evidence="3" id="KW-1185">Reference proteome</keyword>
<dbReference type="PANTHER" id="PTHR37841">
    <property type="entry name" value="GLR2918 PROTEIN"/>
    <property type="match status" value="1"/>
</dbReference>
<dbReference type="InterPro" id="IPR032774">
    <property type="entry name" value="WG_beta_rep"/>
</dbReference>
<accession>A0A378RL42</accession>
<keyword evidence="1" id="KW-0732">Signal</keyword>
<reference evidence="2 3" key="1">
    <citation type="submission" date="2018-06" db="EMBL/GenBank/DDBJ databases">
        <authorList>
            <consortium name="Pathogen Informatics"/>
            <person name="Doyle S."/>
        </authorList>
    </citation>
    <scope>NUCLEOTIDE SEQUENCE [LARGE SCALE GENOMIC DNA]</scope>
    <source>
        <strain evidence="2 3">NCTC11179</strain>
    </source>
</reference>
<protein>
    <submittedName>
        <fullName evidence="2">KWG Leptospira</fullName>
    </submittedName>
</protein>